<evidence type="ECO:0000313" key="1">
    <source>
        <dbReference type="EMBL" id="WDE96183.1"/>
    </source>
</evidence>
<protein>
    <submittedName>
        <fullName evidence="1">Uncharacterized protein</fullName>
    </submittedName>
</protein>
<evidence type="ECO:0000313" key="2">
    <source>
        <dbReference type="Proteomes" id="UP001214250"/>
    </source>
</evidence>
<gene>
    <name evidence="1" type="ORF">PQO03_10715</name>
</gene>
<reference evidence="1 2" key="1">
    <citation type="submission" date="2023-02" db="EMBL/GenBank/DDBJ databases">
        <title>Genome sequence of Lentisphaera profundi SAORIC-696.</title>
        <authorList>
            <person name="Kim e."/>
            <person name="Cho J.-C."/>
            <person name="Choi A."/>
            <person name="Kang I."/>
        </authorList>
    </citation>
    <scope>NUCLEOTIDE SEQUENCE [LARGE SCALE GENOMIC DNA]</scope>
    <source>
        <strain evidence="1 2">SAORIC-696</strain>
    </source>
</reference>
<dbReference type="RefSeq" id="WP_274150259.1">
    <property type="nucleotide sequence ID" value="NZ_CP117811.1"/>
</dbReference>
<name>A0ABY7VPU0_9BACT</name>
<sequence>MAEIFGVKIKGVYAISDTGLNDLGSRFILSNYPYEGGFDDAFGLLKQYEV</sequence>
<keyword evidence="2" id="KW-1185">Reference proteome</keyword>
<organism evidence="1 2">
    <name type="scientific">Lentisphaera profundi</name>
    <dbReference type="NCBI Taxonomy" id="1658616"/>
    <lineage>
        <taxon>Bacteria</taxon>
        <taxon>Pseudomonadati</taxon>
        <taxon>Lentisphaerota</taxon>
        <taxon>Lentisphaeria</taxon>
        <taxon>Lentisphaerales</taxon>
        <taxon>Lentisphaeraceae</taxon>
        <taxon>Lentisphaera</taxon>
    </lineage>
</organism>
<proteinExistence type="predicted"/>
<dbReference type="EMBL" id="CP117811">
    <property type="protein sequence ID" value="WDE96183.1"/>
    <property type="molecule type" value="Genomic_DNA"/>
</dbReference>
<accession>A0ABY7VPU0</accession>
<dbReference type="Proteomes" id="UP001214250">
    <property type="component" value="Chromosome 1"/>
</dbReference>